<evidence type="ECO:0000313" key="2">
    <source>
        <dbReference type="EMBL" id="WMS88433.1"/>
    </source>
</evidence>
<protein>
    <recommendedName>
        <fullName evidence="4">Porin-like protein</fullName>
    </recommendedName>
</protein>
<dbReference type="Gene3D" id="2.40.160.10">
    <property type="entry name" value="Porin"/>
    <property type="match status" value="1"/>
</dbReference>
<dbReference type="SUPFAM" id="SSF56935">
    <property type="entry name" value="Porins"/>
    <property type="match status" value="1"/>
</dbReference>
<keyword evidence="1" id="KW-0732">Signal</keyword>
<dbReference type="RefSeq" id="WP_309203647.1">
    <property type="nucleotide sequence ID" value="NZ_CP133548.1"/>
</dbReference>
<evidence type="ECO:0000256" key="1">
    <source>
        <dbReference type="SAM" id="SignalP"/>
    </source>
</evidence>
<keyword evidence="3" id="KW-1185">Reference proteome</keyword>
<dbReference type="KEGG" id="plei:Q9312_05835"/>
<evidence type="ECO:0008006" key="4">
    <source>
        <dbReference type="Google" id="ProtNLM"/>
    </source>
</evidence>
<dbReference type="EMBL" id="CP133548">
    <property type="protein sequence ID" value="WMS88433.1"/>
    <property type="molecule type" value="Genomic_DNA"/>
</dbReference>
<accession>A0AA51X7P5</accession>
<sequence>MTAKFPFSRATGLRLVAGSLLMCSSPLWADIQVQGFANIVAGTTLDDDSTVRGYDEDFAFDRDSLFGVQFTSDLSDGLSATVQMVARGRDDWDAEFTWAYMNYELSDNSSIQFGRVRIPFYKYSEFLEVGYAYHWMTPPASVYDLPLNNQEGIAYTYNSTIGSFDSSLQFVVGRLNEEMAFEVDPAQDIFDGEVDGFDRRDSDGRNNTSFVWSLTDFTWSFRLGYTFCGDCTLGLPTDDFAQQIALQAPQFLDAMLAVENDVSFGNIGLRYSGENWFTEVEYARFSGDDSLIPEETDSAYWTIGFNTDTSVFHFTYEFEDADPRTVDEITGGAAIPGALATAIAGVAEAFREDSETMTIGWRYDFHRSAAFKLDISRIDNNLTGESYDLITTGVSLVF</sequence>
<name>A0AA51X7P5_9GAMM</name>
<evidence type="ECO:0000313" key="3">
    <source>
        <dbReference type="Proteomes" id="UP001239782"/>
    </source>
</evidence>
<dbReference type="InterPro" id="IPR023614">
    <property type="entry name" value="Porin_dom_sf"/>
</dbReference>
<dbReference type="AlphaFoldDB" id="A0AA51X7P5"/>
<reference evidence="2 3" key="1">
    <citation type="submission" date="2023-08" db="EMBL/GenBank/DDBJ databases">
        <title>Pleionea litopenaei sp. nov., isolated from stomach of juvenile Litopenaeus vannamei.</title>
        <authorList>
            <person name="Rho A.M."/>
            <person name="Hwang C.Y."/>
        </authorList>
    </citation>
    <scope>NUCLEOTIDE SEQUENCE [LARGE SCALE GENOMIC DNA]</scope>
    <source>
        <strain evidence="2 3">HL-JVS1</strain>
    </source>
</reference>
<proteinExistence type="predicted"/>
<gene>
    <name evidence="2" type="ORF">Q9312_05835</name>
</gene>
<feature type="chain" id="PRO_5041350540" description="Porin-like protein" evidence="1">
    <location>
        <begin position="30"/>
        <end position="398"/>
    </location>
</feature>
<dbReference type="Proteomes" id="UP001239782">
    <property type="component" value="Chromosome"/>
</dbReference>
<organism evidence="2 3">
    <name type="scientific">Pleionea litopenaei</name>
    <dbReference type="NCBI Taxonomy" id="3070815"/>
    <lineage>
        <taxon>Bacteria</taxon>
        <taxon>Pseudomonadati</taxon>
        <taxon>Pseudomonadota</taxon>
        <taxon>Gammaproteobacteria</taxon>
        <taxon>Oceanospirillales</taxon>
        <taxon>Pleioneaceae</taxon>
        <taxon>Pleionea</taxon>
    </lineage>
</organism>
<feature type="signal peptide" evidence="1">
    <location>
        <begin position="1"/>
        <end position="29"/>
    </location>
</feature>